<feature type="domain" description="TsaA-like" evidence="4">
    <location>
        <begin position="155"/>
        <end position="286"/>
    </location>
</feature>
<dbReference type="InterPro" id="IPR036413">
    <property type="entry name" value="YaeB-like_sf"/>
</dbReference>
<dbReference type="InterPro" id="IPR002156">
    <property type="entry name" value="RNaseH_domain"/>
</dbReference>
<protein>
    <submittedName>
        <fullName evidence="5">tRNA (N6-threonylcarbamoyladenosine(37)-N6)-methyltransferase TrmO</fullName>
    </submittedName>
</protein>
<dbReference type="PANTHER" id="PTHR12818">
    <property type="entry name" value="TRNA (ADENINE(37)-N6)-METHYLTRANSFERASE"/>
    <property type="match status" value="1"/>
</dbReference>
<dbReference type="RefSeq" id="WP_268922982.1">
    <property type="nucleotide sequence ID" value="NZ_JAPTGC010000006.1"/>
</dbReference>
<dbReference type="PROSITE" id="PS51668">
    <property type="entry name" value="TSAA_2"/>
    <property type="match status" value="1"/>
</dbReference>
<dbReference type="EMBL" id="JAPTGC010000006">
    <property type="protein sequence ID" value="MCZ0862726.1"/>
    <property type="molecule type" value="Genomic_DNA"/>
</dbReference>
<dbReference type="InterPro" id="IPR012337">
    <property type="entry name" value="RNaseH-like_sf"/>
</dbReference>
<dbReference type="CDD" id="cd09281">
    <property type="entry name" value="UPF0066"/>
    <property type="match status" value="1"/>
</dbReference>
<name>A0ABT4IME2_9EURY</name>
<dbReference type="PROSITE" id="PS01318">
    <property type="entry name" value="TSAA_1"/>
    <property type="match status" value="1"/>
</dbReference>
<feature type="domain" description="RNase H type-1" evidence="3">
    <location>
        <begin position="1"/>
        <end position="135"/>
    </location>
</feature>
<comment type="similarity">
    <text evidence="2">Belongs to the tRNA methyltransferase O family.</text>
</comment>
<evidence type="ECO:0000313" key="6">
    <source>
        <dbReference type="Proteomes" id="UP001141336"/>
    </source>
</evidence>
<dbReference type="SUPFAM" id="SSF53098">
    <property type="entry name" value="Ribonuclease H-like"/>
    <property type="match status" value="1"/>
</dbReference>
<organism evidence="5 6">
    <name type="scientific">Methanocorpusculum vombati</name>
    <dbReference type="NCBI Taxonomy" id="3002864"/>
    <lineage>
        <taxon>Archaea</taxon>
        <taxon>Methanobacteriati</taxon>
        <taxon>Methanobacteriota</taxon>
        <taxon>Stenosarchaea group</taxon>
        <taxon>Methanomicrobia</taxon>
        <taxon>Methanomicrobiales</taxon>
        <taxon>Methanocorpusculaceae</taxon>
        <taxon>Methanocorpusculum</taxon>
    </lineage>
</organism>
<dbReference type="Gene3D" id="2.40.30.70">
    <property type="entry name" value="YaeB-like"/>
    <property type="match status" value="1"/>
</dbReference>
<keyword evidence="1" id="KW-0949">S-adenosyl-L-methionine</keyword>
<dbReference type="InterPro" id="IPR023370">
    <property type="entry name" value="TrmO-like_N"/>
</dbReference>
<dbReference type="NCBIfam" id="TIGR00104">
    <property type="entry name" value="tRNA_TsaA"/>
    <property type="match status" value="1"/>
</dbReference>
<sequence length="288" mass="31584">MDELTIYTDGASRGNPGEAAAAWLILRGCEVLESEVRVLGVQTNNTAEYTALLGALAAAKKYCDPASATLTVFSDSELMISQMIGTYAMRSKTLRPLYDEAVQAASVYAEVVYVHVPRENAYIGSCDWLCNNALDTLAAEKNAAKHQKRCGPIECRPIGIVHSPFSERKDAPHQGRHTDKLSTIEIYPEYSDGLLGLSEGDPVFILCWFDRSERDILQVVPHGGRRELTGVFATRAPVRPNPISLTLVTIVSVTQTRITVRGLEAIDETPVLDIKPYYEGIDVPDTRG</sequence>
<dbReference type="Pfam" id="PF00075">
    <property type="entry name" value="RNase_H"/>
    <property type="match status" value="1"/>
</dbReference>
<gene>
    <name evidence="5" type="primary">tsaA</name>
    <name evidence="5" type="ORF">O0S09_05575</name>
</gene>
<reference evidence="5" key="1">
    <citation type="submission" date="2022-12" db="EMBL/GenBank/DDBJ databases">
        <title>Isolation and characterisation of novel Methanocorpusculum spp. from native Australian herbivores indicates the genus is ancestrally host-associated.</title>
        <authorList>
            <person name="Volmer J.G."/>
            <person name="Soo R.M."/>
            <person name="Evans P.N."/>
            <person name="Hoedt E.C."/>
            <person name="Astorga Alsina A.L."/>
            <person name="Woodcroft B.J."/>
            <person name="Tyson G.W."/>
            <person name="Hugenholtz P."/>
            <person name="Morrison M."/>
        </authorList>
    </citation>
    <scope>NUCLEOTIDE SEQUENCE</scope>
    <source>
        <strain evidence="5">CW153</strain>
    </source>
</reference>
<dbReference type="InterPro" id="IPR036397">
    <property type="entry name" value="RNaseH_sf"/>
</dbReference>
<dbReference type="PANTHER" id="PTHR12818:SF0">
    <property type="entry name" value="TRNA (ADENINE(37)-N6)-METHYLTRANSFERASE"/>
    <property type="match status" value="1"/>
</dbReference>
<dbReference type="InterPro" id="IPR023368">
    <property type="entry name" value="UPF0066_cons_site"/>
</dbReference>
<dbReference type="PROSITE" id="PS50879">
    <property type="entry name" value="RNASE_H_1"/>
    <property type="match status" value="1"/>
</dbReference>
<dbReference type="CDD" id="cd09279">
    <property type="entry name" value="RNase_HI_like"/>
    <property type="match status" value="1"/>
</dbReference>
<evidence type="ECO:0000256" key="1">
    <source>
        <dbReference type="ARBA" id="ARBA00022691"/>
    </source>
</evidence>
<dbReference type="Pfam" id="PF01980">
    <property type="entry name" value="TrmO_N"/>
    <property type="match status" value="1"/>
</dbReference>
<dbReference type="InterPro" id="IPR040372">
    <property type="entry name" value="YaeB-like"/>
</dbReference>
<dbReference type="SUPFAM" id="SSF118196">
    <property type="entry name" value="YaeB-like"/>
    <property type="match status" value="1"/>
</dbReference>
<accession>A0ABT4IME2</accession>
<keyword evidence="6" id="KW-1185">Reference proteome</keyword>
<evidence type="ECO:0000313" key="5">
    <source>
        <dbReference type="EMBL" id="MCZ0862726.1"/>
    </source>
</evidence>
<comment type="caution">
    <text evidence="5">The sequence shown here is derived from an EMBL/GenBank/DDBJ whole genome shotgun (WGS) entry which is preliminary data.</text>
</comment>
<proteinExistence type="inferred from homology"/>
<dbReference type="Proteomes" id="UP001141336">
    <property type="component" value="Unassembled WGS sequence"/>
</dbReference>
<dbReference type="InterPro" id="IPR036414">
    <property type="entry name" value="YaeB_N_sf"/>
</dbReference>
<evidence type="ECO:0000259" key="4">
    <source>
        <dbReference type="PROSITE" id="PS51668"/>
    </source>
</evidence>
<dbReference type="Gene3D" id="3.30.420.10">
    <property type="entry name" value="Ribonuclease H-like superfamily/Ribonuclease H"/>
    <property type="match status" value="1"/>
</dbReference>
<evidence type="ECO:0000259" key="3">
    <source>
        <dbReference type="PROSITE" id="PS50879"/>
    </source>
</evidence>
<evidence type="ECO:0000256" key="2">
    <source>
        <dbReference type="ARBA" id="ARBA00033753"/>
    </source>
</evidence>